<feature type="domain" description="Type I restriction modification DNA specificity" evidence="4">
    <location>
        <begin position="105"/>
        <end position="194"/>
    </location>
</feature>
<dbReference type="GO" id="GO:0004519">
    <property type="term" value="F:endonuclease activity"/>
    <property type="evidence" value="ECO:0007669"/>
    <property type="project" value="UniProtKB-KW"/>
</dbReference>
<evidence type="ECO:0000313" key="6">
    <source>
        <dbReference type="Proteomes" id="UP000592294"/>
    </source>
</evidence>
<dbReference type="GO" id="GO:0003677">
    <property type="term" value="F:DNA binding"/>
    <property type="evidence" value="ECO:0007669"/>
    <property type="project" value="UniProtKB-KW"/>
</dbReference>
<gene>
    <name evidence="5" type="ORF">HW932_09710</name>
</gene>
<dbReference type="Pfam" id="PF01420">
    <property type="entry name" value="Methylase_S"/>
    <property type="match status" value="2"/>
</dbReference>
<dbReference type="Proteomes" id="UP000592294">
    <property type="component" value="Unassembled WGS sequence"/>
</dbReference>
<keyword evidence="5" id="KW-0540">Nuclease</keyword>
<proteinExistence type="inferred from homology"/>
<dbReference type="PANTHER" id="PTHR30408:SF13">
    <property type="entry name" value="TYPE I RESTRICTION ENZYME HINDI SPECIFICITY SUBUNIT"/>
    <property type="match status" value="1"/>
</dbReference>
<comment type="caution">
    <text evidence="5">The sequence shown here is derived from an EMBL/GenBank/DDBJ whole genome shotgun (WGS) entry which is preliminary data.</text>
</comment>
<evidence type="ECO:0000256" key="1">
    <source>
        <dbReference type="ARBA" id="ARBA00010923"/>
    </source>
</evidence>
<evidence type="ECO:0000313" key="5">
    <source>
        <dbReference type="EMBL" id="NVZ09538.1"/>
    </source>
</evidence>
<keyword evidence="2" id="KW-0680">Restriction system</keyword>
<dbReference type="PANTHER" id="PTHR30408">
    <property type="entry name" value="TYPE-1 RESTRICTION ENZYME ECOKI SPECIFICITY PROTEIN"/>
    <property type="match status" value="1"/>
</dbReference>
<evidence type="ECO:0000259" key="4">
    <source>
        <dbReference type="Pfam" id="PF01420"/>
    </source>
</evidence>
<dbReference type="Gene3D" id="3.90.220.20">
    <property type="entry name" value="DNA methylase specificity domains"/>
    <property type="match status" value="2"/>
</dbReference>
<sequence length="437" mass="50555">MKNWKDVPFDELLVESRDGEWGLSQPEVGHTEAVVVRGTDFSSINNPGQNLPHRWIKDHLVERKRLQPGDIIFEMAGGTSTQSTGRSALLKPGVFERNAPLPILCASFSRHLRLDASKFCPEFVYYFLQTLHRSGYMGVFHTQHTGVARFQYSSFKKHTTLKIPDLLVQRKIAAILTAYDDLIDINNRRIAMLEKMAEEIYREWFVRMRFPGHKNTKFFKGVPEGWKEVELREVCDEASKSTKSGEHLSDRFYLPLDLLASRQMLPIDHYDYTSAQSSLALFEKGDILFGAMRPYQHKIIVAPFNGVTRTTMFVIRPKKDYLHAYCYLNLFQDSSVEYATLICNGSDRPYVVWNKAMERMKVFLPQKEILINFEKIVAPILTSIHDFYFIQRKLAETRDLLLPRLISGKLSVEDLDIQFPLSMRDDSEADDRLDKTP</sequence>
<dbReference type="SUPFAM" id="SSF116734">
    <property type="entry name" value="DNA methylase specificity domain"/>
    <property type="match status" value="2"/>
</dbReference>
<dbReference type="RefSeq" id="WP_176976291.1">
    <property type="nucleotide sequence ID" value="NZ_JABZEO010000005.1"/>
</dbReference>
<evidence type="ECO:0000256" key="2">
    <source>
        <dbReference type="ARBA" id="ARBA00022747"/>
    </source>
</evidence>
<dbReference type="GO" id="GO:0009307">
    <property type="term" value="P:DNA restriction-modification system"/>
    <property type="evidence" value="ECO:0007669"/>
    <property type="project" value="UniProtKB-KW"/>
</dbReference>
<dbReference type="InterPro" id="IPR052021">
    <property type="entry name" value="Type-I_RS_S_subunit"/>
</dbReference>
<dbReference type="InterPro" id="IPR044946">
    <property type="entry name" value="Restrct_endonuc_typeI_TRD_sf"/>
</dbReference>
<dbReference type="AlphaFoldDB" id="A0A850R884"/>
<keyword evidence="5" id="KW-0255">Endonuclease</keyword>
<keyword evidence="6" id="KW-1185">Reference proteome</keyword>
<keyword evidence="5" id="KW-0378">Hydrolase</keyword>
<reference evidence="5 6" key="1">
    <citation type="submission" date="2020-06" db="EMBL/GenBank/DDBJ databases">
        <title>Whole-genome sequence of Allochromatium humboldtianum DSM 21881, type strain.</title>
        <authorList>
            <person name="Kyndt J.A."/>
            <person name="Meyer T.E."/>
        </authorList>
    </citation>
    <scope>NUCLEOTIDE SEQUENCE [LARGE SCALE GENOMIC DNA]</scope>
    <source>
        <strain evidence="5 6">DSM 21881</strain>
    </source>
</reference>
<feature type="domain" description="Type I restriction modification DNA specificity" evidence="4">
    <location>
        <begin position="223"/>
        <end position="382"/>
    </location>
</feature>
<comment type="similarity">
    <text evidence="1">Belongs to the type-I restriction system S methylase family.</text>
</comment>
<dbReference type="EMBL" id="JABZEO010000005">
    <property type="protein sequence ID" value="NVZ09538.1"/>
    <property type="molecule type" value="Genomic_DNA"/>
</dbReference>
<accession>A0A850R884</accession>
<name>A0A850R884_9GAMM</name>
<keyword evidence="3" id="KW-0238">DNA-binding</keyword>
<dbReference type="InterPro" id="IPR000055">
    <property type="entry name" value="Restrct_endonuc_typeI_TRD"/>
</dbReference>
<organism evidence="5 6">
    <name type="scientific">Allochromatium humboldtianum</name>
    <dbReference type="NCBI Taxonomy" id="504901"/>
    <lineage>
        <taxon>Bacteria</taxon>
        <taxon>Pseudomonadati</taxon>
        <taxon>Pseudomonadota</taxon>
        <taxon>Gammaproteobacteria</taxon>
        <taxon>Chromatiales</taxon>
        <taxon>Chromatiaceae</taxon>
        <taxon>Allochromatium</taxon>
    </lineage>
</organism>
<evidence type="ECO:0000256" key="3">
    <source>
        <dbReference type="ARBA" id="ARBA00023125"/>
    </source>
</evidence>
<protein>
    <submittedName>
        <fullName evidence="5">Restriction endonuclease subunit S</fullName>
    </submittedName>
</protein>